<keyword evidence="2" id="KW-1185">Reference proteome</keyword>
<dbReference type="Proteomes" id="UP000247696">
    <property type="component" value="Chromosome"/>
</dbReference>
<dbReference type="STRING" id="1737425.GCA_900049755_01088"/>
<name>A0A2Z3YZ37_9CORY</name>
<dbReference type="EMBL" id="CP024988">
    <property type="protein sequence ID" value="AWT27347.1"/>
    <property type="molecule type" value="Genomic_DNA"/>
</dbReference>
<dbReference type="RefSeq" id="WP_110482276.1">
    <property type="nucleotide sequence ID" value="NZ_CP024988.1"/>
</dbReference>
<dbReference type="OrthoDB" id="9998664at2"/>
<evidence type="ECO:0000313" key="2">
    <source>
        <dbReference type="Proteomes" id="UP000247696"/>
    </source>
</evidence>
<organism evidence="1 2">
    <name type="scientific">Corynebacterium provencense</name>
    <dbReference type="NCBI Taxonomy" id="1737425"/>
    <lineage>
        <taxon>Bacteria</taxon>
        <taxon>Bacillati</taxon>
        <taxon>Actinomycetota</taxon>
        <taxon>Actinomycetes</taxon>
        <taxon>Mycobacteriales</taxon>
        <taxon>Corynebacteriaceae</taxon>
        <taxon>Corynebacterium</taxon>
    </lineage>
</organism>
<dbReference type="KEGG" id="cpre:Csp1_26030"/>
<dbReference type="AlphaFoldDB" id="A0A2Z3YZ37"/>
<sequence length="190" mass="19008">MSAVPDRNSTTDLAVLGATTVGYYLVNDLVKGPRLRRAVAAGVLATGAAAAVERAQRARADAAAVAARDAAAEAARVASEAETTGRGGTGAAEISATPPAVKLVGAAAGAVIVAAAGSWLNKRVDRAVTSWIGRAGGKIPLVGGLFRRFPSTVWGLAQFGAVLAAERLTRADAPAPAAERAESTRAGARP</sequence>
<evidence type="ECO:0000313" key="1">
    <source>
        <dbReference type="EMBL" id="AWT27347.1"/>
    </source>
</evidence>
<reference evidence="2" key="1">
    <citation type="submission" date="2017-11" db="EMBL/GenBank/DDBJ databases">
        <title>Otitis media/interna in a cat caused by the recently described species Corynebacterium provencense.</title>
        <authorList>
            <person name="Kittl S."/>
            <person name="Brodard I."/>
            <person name="Rychener L."/>
            <person name="Jores J."/>
            <person name="Roosje P."/>
            <person name="Gobeli Brawand S."/>
        </authorList>
    </citation>
    <scope>NUCLEOTIDE SEQUENCE [LARGE SCALE GENOMIC DNA]</scope>
    <source>
        <strain evidence="2">17KM38</strain>
    </source>
</reference>
<accession>A0A2Z3YZ37</accession>
<protein>
    <submittedName>
        <fullName evidence="1">Uncharacterized protein</fullName>
    </submittedName>
</protein>
<proteinExistence type="predicted"/>
<gene>
    <name evidence="1" type="ORF">Csp1_26030</name>
</gene>